<evidence type="ECO:0000313" key="1">
    <source>
        <dbReference type="EMBL" id="ATC65705.1"/>
    </source>
</evidence>
<gene>
    <name evidence="1" type="ORF">CMV30_18090</name>
</gene>
<protein>
    <recommendedName>
        <fullName evidence="3">Methyltransferase</fullName>
    </recommendedName>
</protein>
<sequence>MNASTVIPFDQLVAAYENTAAHNDALHARLTAATWADPLLAAHRRHVEENKLGFGDPAFHAMWASLLAAAAKRFGSVRALEIGVFKGQVISLWSLLARELALDVEVSALGPLAGQPAPTLKLLNKIRYRLDRRFREQIDNANFYANEDYPAILAAHFAHHGLNFDAVRVYRGFSNAPDILRDLNKAEFHIVYVDGDHSYDGALADFKTFSAKIPLGGWLVADDAGGDLPGTTFWKGHEAVTRAVQIMPSLGFKNVLNVGHNRIFERVSA</sequence>
<reference evidence="1 2" key="1">
    <citation type="submission" date="2017-09" db="EMBL/GenBank/DDBJ databases">
        <title>Complete genome sequence of Verrucomicrobial strain HZ-65, isolated from freshwater.</title>
        <authorList>
            <person name="Choi A."/>
        </authorList>
    </citation>
    <scope>NUCLEOTIDE SEQUENCE [LARGE SCALE GENOMIC DNA]</scope>
    <source>
        <strain evidence="1 2">HZ-65</strain>
    </source>
</reference>
<dbReference type="OrthoDB" id="195364at2"/>
<dbReference type="KEGG" id="vbh:CMV30_18090"/>
<dbReference type="EMBL" id="CP023344">
    <property type="protein sequence ID" value="ATC65705.1"/>
    <property type="molecule type" value="Genomic_DNA"/>
</dbReference>
<organism evidence="1 2">
    <name type="scientific">Nibricoccus aquaticus</name>
    <dbReference type="NCBI Taxonomy" id="2576891"/>
    <lineage>
        <taxon>Bacteria</taxon>
        <taxon>Pseudomonadati</taxon>
        <taxon>Verrucomicrobiota</taxon>
        <taxon>Opitutia</taxon>
        <taxon>Opitutales</taxon>
        <taxon>Opitutaceae</taxon>
        <taxon>Nibricoccus</taxon>
    </lineage>
</organism>
<dbReference type="InterPro" id="IPR029063">
    <property type="entry name" value="SAM-dependent_MTases_sf"/>
</dbReference>
<keyword evidence="2" id="KW-1185">Reference proteome</keyword>
<evidence type="ECO:0008006" key="3">
    <source>
        <dbReference type="Google" id="ProtNLM"/>
    </source>
</evidence>
<evidence type="ECO:0000313" key="2">
    <source>
        <dbReference type="Proteomes" id="UP000217265"/>
    </source>
</evidence>
<dbReference type="AlphaFoldDB" id="A0A290QAI0"/>
<dbReference type="SUPFAM" id="SSF53335">
    <property type="entry name" value="S-adenosyl-L-methionine-dependent methyltransferases"/>
    <property type="match status" value="1"/>
</dbReference>
<dbReference type="RefSeq" id="WP_096057334.1">
    <property type="nucleotide sequence ID" value="NZ_CP023344.1"/>
</dbReference>
<proteinExistence type="predicted"/>
<accession>A0A290QAI0</accession>
<dbReference type="Pfam" id="PF13578">
    <property type="entry name" value="Methyltransf_24"/>
    <property type="match status" value="1"/>
</dbReference>
<name>A0A290QAI0_9BACT</name>
<dbReference type="Gene3D" id="3.40.50.150">
    <property type="entry name" value="Vaccinia Virus protein VP39"/>
    <property type="match status" value="1"/>
</dbReference>
<dbReference type="Proteomes" id="UP000217265">
    <property type="component" value="Chromosome"/>
</dbReference>